<evidence type="ECO:0000313" key="2">
    <source>
        <dbReference type="EMBL" id="CAA7018211.1"/>
    </source>
</evidence>
<evidence type="ECO:0000259" key="1">
    <source>
        <dbReference type="Pfam" id="PF07727"/>
    </source>
</evidence>
<proteinExistence type="predicted"/>
<evidence type="ECO:0000313" key="4">
    <source>
        <dbReference type="Proteomes" id="UP000467841"/>
    </source>
</evidence>
<dbReference type="PANTHER" id="PTHR11439:SF489">
    <property type="entry name" value="RNA-DIRECTED DNA POLYMERASE"/>
    <property type="match status" value="1"/>
</dbReference>
<accession>A0A6D2HRR8</accession>
<keyword evidence="4" id="KW-1185">Reference proteome</keyword>
<dbReference type="CDD" id="cd09272">
    <property type="entry name" value="RNase_HI_RT_Ty1"/>
    <property type="match status" value="1"/>
</dbReference>
<name>A0A6D2HRR8_9BRAS</name>
<gene>
    <name evidence="3" type="ORF">MERR_LOCUS20008</name>
    <name evidence="2" type="ORF">MERR_LOCUS5446</name>
</gene>
<sequence>MLVYVDDIIVTGNDSRLIQQTLDALASRFSIKDPEDLHYFLGIEARRTSSGLHLNQQKYILDLLARTNMLSAKPVNTPMAVSPKLSLHSGTKLTDPSEYRATLGSLQYLAFTRPDLSYAVSKLFQFMHAPTTDHWLAVKRLLRYLAGTPTHGIFLKKGNNSTLHAYSDADWGGDSDNYGSTNGYIIYLGSHPISWSSKKLKGVAMSSTEAEYRSVANTASEVKWLCSLLSELGIRVNWPLVIYCDNVGATYLCANPVFHSRMKHIAIDYHFIRELVQSGSLRVVHVSTHDQLADVLTKPLSKAAFNNFSSKIGVTKAPPS</sequence>
<evidence type="ECO:0000313" key="3">
    <source>
        <dbReference type="EMBL" id="CAA7032773.1"/>
    </source>
</evidence>
<dbReference type="InterPro" id="IPR043502">
    <property type="entry name" value="DNA/RNA_pol_sf"/>
</dbReference>
<dbReference type="InterPro" id="IPR013103">
    <property type="entry name" value="RVT_2"/>
</dbReference>
<dbReference type="EMBL" id="CACVBM020001127">
    <property type="protein sequence ID" value="CAA7032773.1"/>
    <property type="molecule type" value="Genomic_DNA"/>
</dbReference>
<dbReference type="SUPFAM" id="SSF56672">
    <property type="entry name" value="DNA/RNA polymerases"/>
    <property type="match status" value="1"/>
</dbReference>
<dbReference type="PANTHER" id="PTHR11439">
    <property type="entry name" value="GAG-POL-RELATED RETROTRANSPOSON"/>
    <property type="match status" value="1"/>
</dbReference>
<dbReference type="AlphaFoldDB" id="A0A6D2HRR8"/>
<dbReference type="EMBL" id="CACVBM020000360">
    <property type="protein sequence ID" value="CAA7018211.1"/>
    <property type="molecule type" value="Genomic_DNA"/>
</dbReference>
<dbReference type="Proteomes" id="UP000467841">
    <property type="component" value="Unassembled WGS sequence"/>
</dbReference>
<protein>
    <recommendedName>
        <fullName evidence="1">Reverse transcriptase Ty1/copia-type domain-containing protein</fullName>
    </recommendedName>
</protein>
<dbReference type="Pfam" id="PF07727">
    <property type="entry name" value="RVT_2"/>
    <property type="match status" value="1"/>
</dbReference>
<organism evidence="2 4">
    <name type="scientific">Microthlaspi erraticum</name>
    <dbReference type="NCBI Taxonomy" id="1685480"/>
    <lineage>
        <taxon>Eukaryota</taxon>
        <taxon>Viridiplantae</taxon>
        <taxon>Streptophyta</taxon>
        <taxon>Embryophyta</taxon>
        <taxon>Tracheophyta</taxon>
        <taxon>Spermatophyta</taxon>
        <taxon>Magnoliopsida</taxon>
        <taxon>eudicotyledons</taxon>
        <taxon>Gunneridae</taxon>
        <taxon>Pentapetalae</taxon>
        <taxon>rosids</taxon>
        <taxon>malvids</taxon>
        <taxon>Brassicales</taxon>
        <taxon>Brassicaceae</taxon>
        <taxon>Coluteocarpeae</taxon>
        <taxon>Microthlaspi</taxon>
    </lineage>
</organism>
<reference evidence="2 4" key="1">
    <citation type="submission" date="2020-01" db="EMBL/GenBank/DDBJ databases">
        <authorList>
            <person name="Mishra B."/>
        </authorList>
    </citation>
    <scope>NUCLEOTIDE SEQUENCE [LARGE SCALE GENOMIC DNA]</scope>
</reference>
<dbReference type="OrthoDB" id="414945at2759"/>
<feature type="domain" description="Reverse transcriptase Ty1/copia-type" evidence="1">
    <location>
        <begin position="3"/>
        <end position="79"/>
    </location>
</feature>